<dbReference type="Proteomes" id="UP000274756">
    <property type="component" value="Unassembled WGS sequence"/>
</dbReference>
<name>A0A0N4UEX1_DRAME</name>
<accession>A0A0N4UEX1</accession>
<reference evidence="2 4" key="2">
    <citation type="submission" date="2018-11" db="EMBL/GenBank/DDBJ databases">
        <authorList>
            <consortium name="Pathogen Informatics"/>
        </authorList>
    </citation>
    <scope>NUCLEOTIDE SEQUENCE [LARGE SCALE GENOMIC DNA]</scope>
</reference>
<evidence type="ECO:0000256" key="1">
    <source>
        <dbReference type="SAM" id="MobiDB-lite"/>
    </source>
</evidence>
<sequence length="477" mass="53955">HVTVYHSGRSDDIAPTIKTQPQPTGDVESEFFAVKTRALDKPLNYAIDSASPSCLRSFEKFSSQYQNSINDFSVCSCTKQLRDDVQSKGIDLNVSVTANEPFSSEAIPFSRSVPNTSPSFFCHNFLDSNVTAAASENVGFLSGDALLIDCSRVALSEPNVCSKSGIPISSVRHNVQRNVSPTSNLHWTTVSQSTSVFYSKRISIEKTHRSFREDVLRNGSSTRIGAKYYRKHFSDQSKPGYNSYGRSFAVMNTYDFELSKNDTYRPSFENVSVSRLSQWTTFDSMAERDLKSEESIHIGSGKYQEMNRARSLYAQENGRMLDRHAVDCSIPHEISTHGKSLRYNLLKPDAPLGYEFSSATMWESQCSPRRFRIPERRFRPSNTDSYVKEDKMDINSSDNSSYESLYYQPSNLEEIPIVSLVADLPMIEEDAIECVRPTVQPIRTQDLSPGEHMCSRSTKISPLRRARQRIRSYCTML</sequence>
<reference evidence="5" key="1">
    <citation type="submission" date="2017-02" db="UniProtKB">
        <authorList>
            <consortium name="WormBaseParasite"/>
        </authorList>
    </citation>
    <scope>IDENTIFICATION</scope>
</reference>
<dbReference type="EMBL" id="UYYG01000009">
    <property type="protein sequence ID" value="VDN50916.1"/>
    <property type="molecule type" value="Genomic_DNA"/>
</dbReference>
<dbReference type="AlphaFoldDB" id="A0A0N4UEX1"/>
<dbReference type="STRING" id="318479.A0A0N4UEX1"/>
<dbReference type="OrthoDB" id="5843047at2759"/>
<keyword evidence="4" id="KW-1185">Reference proteome</keyword>
<evidence type="ECO:0000313" key="4">
    <source>
        <dbReference type="Proteomes" id="UP000274756"/>
    </source>
</evidence>
<gene>
    <name evidence="2" type="ORF">DME_LOCUS889</name>
</gene>
<organism evidence="3 5">
    <name type="scientific">Dracunculus medinensis</name>
    <name type="common">Guinea worm</name>
    <dbReference type="NCBI Taxonomy" id="318479"/>
    <lineage>
        <taxon>Eukaryota</taxon>
        <taxon>Metazoa</taxon>
        <taxon>Ecdysozoa</taxon>
        <taxon>Nematoda</taxon>
        <taxon>Chromadorea</taxon>
        <taxon>Rhabditida</taxon>
        <taxon>Spirurina</taxon>
        <taxon>Dracunculoidea</taxon>
        <taxon>Dracunculidae</taxon>
        <taxon>Dracunculus</taxon>
    </lineage>
</organism>
<dbReference type="Proteomes" id="UP000038040">
    <property type="component" value="Unplaced"/>
</dbReference>
<dbReference type="WBParaSite" id="DME_0000595001-mRNA-1">
    <property type="protein sequence ID" value="DME_0000595001-mRNA-1"/>
    <property type="gene ID" value="DME_0000595001"/>
</dbReference>
<feature type="region of interest" description="Disordered" evidence="1">
    <location>
        <begin position="1"/>
        <end position="25"/>
    </location>
</feature>
<protein>
    <submittedName>
        <fullName evidence="5">SH2 domain-containing protein</fullName>
    </submittedName>
</protein>
<evidence type="ECO:0000313" key="5">
    <source>
        <dbReference type="WBParaSite" id="DME_0000595001-mRNA-1"/>
    </source>
</evidence>
<evidence type="ECO:0000313" key="2">
    <source>
        <dbReference type="EMBL" id="VDN50916.1"/>
    </source>
</evidence>
<proteinExistence type="predicted"/>
<evidence type="ECO:0000313" key="3">
    <source>
        <dbReference type="Proteomes" id="UP000038040"/>
    </source>
</evidence>